<dbReference type="Pfam" id="PF13966">
    <property type="entry name" value="zf-RVT"/>
    <property type="match status" value="1"/>
</dbReference>
<dbReference type="SUPFAM" id="SSF56219">
    <property type="entry name" value="DNase I-like"/>
    <property type="match status" value="1"/>
</dbReference>
<dbReference type="InterPro" id="IPR005135">
    <property type="entry name" value="Endo/exonuclease/phosphatase"/>
</dbReference>
<evidence type="ECO:0000259" key="1">
    <source>
        <dbReference type="PROSITE" id="PS50878"/>
    </source>
</evidence>
<reference evidence="2" key="1">
    <citation type="submission" date="2025-08" db="UniProtKB">
        <authorList>
            <consortium name="Ensembl"/>
        </authorList>
    </citation>
    <scope>IDENTIFICATION</scope>
</reference>
<protein>
    <recommendedName>
        <fullName evidence="1">Reverse transcriptase domain-containing protein</fullName>
    </recommendedName>
</protein>
<dbReference type="Gene3D" id="3.60.10.10">
    <property type="entry name" value="Endonuclease/exonuclease/phosphatase"/>
    <property type="match status" value="1"/>
</dbReference>
<name>A0A8C6T6I1_9GOBI</name>
<evidence type="ECO:0000313" key="3">
    <source>
        <dbReference type="Proteomes" id="UP000694523"/>
    </source>
</evidence>
<proteinExistence type="predicted"/>
<accession>A0A8C6T6I1</accession>
<feature type="domain" description="Reverse transcriptase" evidence="1">
    <location>
        <begin position="426"/>
        <end position="693"/>
    </location>
</feature>
<dbReference type="Pfam" id="PF00078">
    <property type="entry name" value="RVT_1"/>
    <property type="match status" value="1"/>
</dbReference>
<dbReference type="InterPro" id="IPR043502">
    <property type="entry name" value="DNA/RNA_pol_sf"/>
</dbReference>
<organism evidence="2 3">
    <name type="scientific">Neogobius melanostomus</name>
    <name type="common">round goby</name>
    <dbReference type="NCBI Taxonomy" id="47308"/>
    <lineage>
        <taxon>Eukaryota</taxon>
        <taxon>Metazoa</taxon>
        <taxon>Chordata</taxon>
        <taxon>Craniata</taxon>
        <taxon>Vertebrata</taxon>
        <taxon>Euteleostomi</taxon>
        <taxon>Actinopterygii</taxon>
        <taxon>Neopterygii</taxon>
        <taxon>Teleostei</taxon>
        <taxon>Neoteleostei</taxon>
        <taxon>Acanthomorphata</taxon>
        <taxon>Gobiaria</taxon>
        <taxon>Gobiiformes</taxon>
        <taxon>Gobioidei</taxon>
        <taxon>Gobiidae</taxon>
        <taxon>Benthophilinae</taxon>
        <taxon>Neogobiini</taxon>
        <taxon>Neogobius</taxon>
    </lineage>
</organism>
<dbReference type="Pfam" id="PF03372">
    <property type="entry name" value="Exo_endo_phos"/>
    <property type="match status" value="1"/>
</dbReference>
<sequence length="1168" mass="136665">MILFNRFTGKVISHVGDKDGHWLMAAIEICDQKIIVVSIYGYNNKVNNRSMLGKLGRMVTEWKAAHMTDKIVMGGDFNIAPNSWLDRLPPRGQQPENNEVLHNFCIETNTFDFWRLNNPTKKDYTWISASNGNQRSRLDYWLISHSISNNVQKCEIVTSPLTDHCLISLSLLLIKQPRSSGNIWKLNNRLLLNDGFCKQLKSLCLKVKGMDMSNKGKWEWFKFETKRLAIETGKSMSKTSKLKQKEILKRINILCGKTNASVEELTELNSLQKQLDEIYLEKANGAFVRSRAKWIEEGEKNTTYFYGLEKSRQSKKTICKLTKNDTVIEDPNQIQEEVQLFYSDLYSSNFHKEECESFFTLIKSNIKRIGENDKKSLESKINLQEMENALKKMRNGKSPGIDGLTSEFLKFFWEDIKELVLNAFIDCIQEGCLTPTMKTGIITLLPKPKKDITNLDNWRPITLLCNDYKLLALIYAERLKTVIDKIVNETQSAFIKGRSIHNNVRLILDMLDYQSILESESLILFIDYFKAFDSIEHNFLFSTLEHFGFDKTFCSVIKMFYTDIYSYVSLNPGLTPRINITCGIRQGCPISPMLFILCTQLLAYLIINHPNFQGIHFFDYEFRLSQFADDTVFFLRDKSMVSNALQIISIFSKASGLRLNMKKCELLSLYECIDTEIMSIPVKEEVKYLGVKMVKDEKQREELNMKERIDQIQVSLNHWLSRDLSIFGRNLLSKAEGISKLIYPCQSLYIAPKNVRKINSIIYKFIWRNKTYYIKKSQLVKDYNRGGIKTVDFEAMLGTFKIKWLKEFLSKPDSIWYHIPKSIFKKFGGLNFLLKCDFEISKLPFKLSEFHKQVLYHWKMVFTHNFTPHCATLWNNRVIVSNKKSLFNQLWFDQGIIFVHDILDINGEILQLQDLKNKFNFQCSLKDYTKICKSIPVALIQLIKNIIIFSNVQVKLPNLKIGELRITEKQCDNKYLNKAFKGHIYHDYDRKIKLKILNNPTISEKHWTFIKWPITPKVKEMQFKILNNYYPSAETLRGRFGFEVDPCDFCHENPEQTEHLFFSCPVSGKFWQDVHSWLNNKISDLEQFTIEDILIYNSKLTRDISLLINLIIIMGKYHIHKNKWKKQLPNVNCFKNEFFMFLSSLNFVRRSNQTVEEICHAAEMFLIL</sequence>
<dbReference type="InterPro" id="IPR026960">
    <property type="entry name" value="RVT-Znf"/>
</dbReference>
<dbReference type="PANTHER" id="PTHR31635:SF196">
    <property type="entry name" value="REVERSE TRANSCRIPTASE DOMAIN-CONTAINING PROTEIN-RELATED"/>
    <property type="match status" value="1"/>
</dbReference>
<dbReference type="Ensembl" id="ENSNMLT00000018008.1">
    <property type="protein sequence ID" value="ENSNMLP00000016033.1"/>
    <property type="gene ID" value="ENSNMLG00000010603.1"/>
</dbReference>
<dbReference type="SUPFAM" id="SSF56672">
    <property type="entry name" value="DNA/RNA polymerases"/>
    <property type="match status" value="1"/>
</dbReference>
<dbReference type="AlphaFoldDB" id="A0A8C6T6I1"/>
<dbReference type="PANTHER" id="PTHR31635">
    <property type="entry name" value="REVERSE TRANSCRIPTASE DOMAIN-CONTAINING PROTEIN-RELATED"/>
    <property type="match status" value="1"/>
</dbReference>
<dbReference type="CDD" id="cd01650">
    <property type="entry name" value="RT_nLTR_like"/>
    <property type="match status" value="1"/>
</dbReference>
<dbReference type="InterPro" id="IPR036691">
    <property type="entry name" value="Endo/exonu/phosph_ase_sf"/>
</dbReference>
<dbReference type="Proteomes" id="UP000694523">
    <property type="component" value="Unplaced"/>
</dbReference>
<reference evidence="2" key="2">
    <citation type="submission" date="2025-09" db="UniProtKB">
        <authorList>
            <consortium name="Ensembl"/>
        </authorList>
    </citation>
    <scope>IDENTIFICATION</scope>
</reference>
<dbReference type="InterPro" id="IPR000477">
    <property type="entry name" value="RT_dom"/>
</dbReference>
<evidence type="ECO:0000313" key="2">
    <source>
        <dbReference type="Ensembl" id="ENSNMLP00000016033.1"/>
    </source>
</evidence>
<dbReference type="PROSITE" id="PS50878">
    <property type="entry name" value="RT_POL"/>
    <property type="match status" value="1"/>
</dbReference>
<keyword evidence="3" id="KW-1185">Reference proteome</keyword>
<dbReference type="GO" id="GO:0003824">
    <property type="term" value="F:catalytic activity"/>
    <property type="evidence" value="ECO:0007669"/>
    <property type="project" value="InterPro"/>
</dbReference>